<evidence type="ECO:0000256" key="1">
    <source>
        <dbReference type="SAM" id="MobiDB-lite"/>
    </source>
</evidence>
<dbReference type="Proteomes" id="UP001642409">
    <property type="component" value="Unassembled WGS sequence"/>
</dbReference>
<evidence type="ECO:0000256" key="2">
    <source>
        <dbReference type="SAM" id="Phobius"/>
    </source>
</evidence>
<keyword evidence="2" id="KW-0472">Membrane</keyword>
<organism evidence="3 4">
    <name type="scientific">Hexamita inflata</name>
    <dbReference type="NCBI Taxonomy" id="28002"/>
    <lineage>
        <taxon>Eukaryota</taxon>
        <taxon>Metamonada</taxon>
        <taxon>Diplomonadida</taxon>
        <taxon>Hexamitidae</taxon>
        <taxon>Hexamitinae</taxon>
        <taxon>Hexamita</taxon>
    </lineage>
</organism>
<keyword evidence="4" id="KW-1185">Reference proteome</keyword>
<reference evidence="3 4" key="1">
    <citation type="submission" date="2024-07" db="EMBL/GenBank/DDBJ databases">
        <authorList>
            <person name="Akdeniz Z."/>
        </authorList>
    </citation>
    <scope>NUCLEOTIDE SEQUENCE [LARGE SCALE GENOMIC DNA]</scope>
</reference>
<keyword evidence="2" id="KW-0812">Transmembrane</keyword>
<sequence>MFQQLVLTQKGRIFAYKGVIHIQLYPLQANNKYHVIPLQVKGYLFESEVALIQFVFSKYKQYNIIKSYIFLLYILFILLYIVLKCYTYITSRQECSQNLEHLQHQTEPVKAPDAQKIVNPSDGSQSIPGDGNSDVKSTSQSGSAYKLQRIVTGNLSKKLTSEKCDDHNTSRTNANSSSAKRNMPVSLLSVQSEQDMDFTHYYLNKSKVLTLNIGSDRNIVDFMLQNALDPKVVDQINNVFGQNPIILNTGQTSCLQIQKLPIQSNIQQSRKIRVSMTTSIEECVPKLLSNEYISDDLLSLLIHISISPEYGILYPSFIQSPEINYDDDNNIGNLCSGKKMCFCPFIFSQHWFLLIICNQESFILDGMNHVVSQDLQEQQEFLDMLTTARSITSCQSSQVLPITMKCQIGKHPQLTGFDCGLFIIFVMLKIMKHDLTINEIQNIEFLSNSASAIRQRAFTLISTFSRADDQQDTTVIDNKQHSSSDYEVVSTPIVQKVPIQPLKKPKTMTAQVQATTKQHDNSQYPPKVNTKTPMKLESDAFLAISGNIKTHFCFNVSNANCYILRTDAIQLASDFLNALNLKRGSVNQFDLWPISHLSDNAKCFESQVKISQCAQLGLISQSFPRKPSQDTKYDYKVWQNHRKMMASNRYSSLYGDSVLDQDLTAQEFSVKGQKTIVFHDMRIPFTTIQAELRYVDYAHSIKQQKQTKQAPSFTLQIKLCTAYDPDASKASEHIAFNRMYNSIIIRVGNNDFVIISLNDLHDIEQTIISRQLTSNFCFKSDSNTHLILPIPHQYICDSHKNYVQELQQNYDWIQEKANLLVIVQKLKEDIKSHGAHIPEPQDNVPFSDVTNGEIPWRTTINMSKPLIISPQDYARQIQPRDNPISVIEQVCPTVDQQDRYKVVSNLFKLVNERMPLITRLYNRLFYDEQRILISLEDSTHFPPLCSKKAQCYIRTCPDHCSGKQWTLIHAIKPLQRSMAQNSTISQSNWPECVDNTPKISLTTLIILSYSQLLSEAQYASFHSRPWIQQL</sequence>
<dbReference type="SUPFAM" id="SSF54001">
    <property type="entry name" value="Cysteine proteinases"/>
    <property type="match status" value="1"/>
</dbReference>
<evidence type="ECO:0000313" key="3">
    <source>
        <dbReference type="EMBL" id="CAL6027492.1"/>
    </source>
</evidence>
<feature type="region of interest" description="Disordered" evidence="1">
    <location>
        <begin position="108"/>
        <end position="142"/>
    </location>
</feature>
<feature type="transmembrane region" description="Helical" evidence="2">
    <location>
        <begin position="68"/>
        <end position="89"/>
    </location>
</feature>
<keyword evidence="2" id="KW-1133">Transmembrane helix</keyword>
<protein>
    <submittedName>
        <fullName evidence="3">C-terminal catalytic domain</fullName>
    </submittedName>
</protein>
<comment type="caution">
    <text evidence="3">The sequence shown here is derived from an EMBL/GenBank/DDBJ whole genome shotgun (WGS) entry which is preliminary data.</text>
</comment>
<accession>A0ABP1IZZ7</accession>
<dbReference type="EMBL" id="CAXDID020000105">
    <property type="protein sequence ID" value="CAL6027492.1"/>
    <property type="molecule type" value="Genomic_DNA"/>
</dbReference>
<dbReference type="InterPro" id="IPR038765">
    <property type="entry name" value="Papain-like_cys_pep_sf"/>
</dbReference>
<feature type="compositionally biased region" description="Low complexity" evidence="1">
    <location>
        <begin position="170"/>
        <end position="182"/>
    </location>
</feature>
<name>A0ABP1IZZ7_9EUKA</name>
<gene>
    <name evidence="3" type="ORF">HINF_LOCUS31348</name>
</gene>
<evidence type="ECO:0000313" key="4">
    <source>
        <dbReference type="Proteomes" id="UP001642409"/>
    </source>
</evidence>
<dbReference type="Gene3D" id="3.40.395.10">
    <property type="entry name" value="Adenoviral Proteinase, Chain A"/>
    <property type="match status" value="1"/>
</dbReference>
<feature type="region of interest" description="Disordered" evidence="1">
    <location>
        <begin position="161"/>
        <end position="182"/>
    </location>
</feature>
<proteinExistence type="predicted"/>